<dbReference type="AlphaFoldDB" id="A0A0D2IUK5"/>
<dbReference type="VEuPathDB" id="FungiDB:Z518_10539"/>
<evidence type="ECO:0000313" key="5">
    <source>
        <dbReference type="Proteomes" id="UP000053617"/>
    </source>
</evidence>
<dbReference type="MEROPS" id="M16.A04"/>
<dbReference type="FunFam" id="3.30.830.10:FF:000036">
    <property type="entry name" value="Putative zinc metalloprotease"/>
    <property type="match status" value="1"/>
</dbReference>
<evidence type="ECO:0000313" key="4">
    <source>
        <dbReference type="EMBL" id="KIX00400.1"/>
    </source>
</evidence>
<reference evidence="4 5" key="1">
    <citation type="submission" date="2015-01" db="EMBL/GenBank/DDBJ databases">
        <title>The Genome Sequence of Rhinocladiella mackenzie CBS 650.93.</title>
        <authorList>
            <consortium name="The Broad Institute Genomics Platform"/>
            <person name="Cuomo C."/>
            <person name="de Hoog S."/>
            <person name="Gorbushina A."/>
            <person name="Stielow B."/>
            <person name="Teixiera M."/>
            <person name="Abouelleil A."/>
            <person name="Chapman S.B."/>
            <person name="Priest M."/>
            <person name="Young S.K."/>
            <person name="Wortman J."/>
            <person name="Nusbaum C."/>
            <person name="Birren B."/>
        </authorList>
    </citation>
    <scope>NUCLEOTIDE SEQUENCE [LARGE SCALE GENOMIC DNA]</scope>
    <source>
        <strain evidence="4 5">CBS 650.93</strain>
    </source>
</reference>
<evidence type="ECO:0000256" key="1">
    <source>
        <dbReference type="SAM" id="MobiDB-lite"/>
    </source>
</evidence>
<feature type="domain" description="Peptidase M16 N-terminal" evidence="2">
    <location>
        <begin position="58"/>
        <end position="141"/>
    </location>
</feature>
<feature type="domain" description="Peptidase M16 C-terminal" evidence="3">
    <location>
        <begin position="198"/>
        <end position="375"/>
    </location>
</feature>
<dbReference type="STRING" id="1442369.A0A0D2IUK5"/>
<dbReference type="PANTHER" id="PTHR43016">
    <property type="entry name" value="PRESEQUENCE PROTEASE"/>
    <property type="match status" value="1"/>
</dbReference>
<dbReference type="HOGENOM" id="CLU_006065_0_0_1"/>
<dbReference type="GO" id="GO:0046872">
    <property type="term" value="F:metal ion binding"/>
    <property type="evidence" value="ECO:0007669"/>
    <property type="project" value="InterPro"/>
</dbReference>
<protein>
    <recommendedName>
        <fullName evidence="6">Mitochondrial presequence protease</fullName>
    </recommendedName>
</protein>
<proteinExistence type="predicted"/>
<dbReference type="InterPro" id="IPR011765">
    <property type="entry name" value="Pept_M16_N"/>
</dbReference>
<dbReference type="Proteomes" id="UP000053617">
    <property type="component" value="Unassembled WGS sequence"/>
</dbReference>
<dbReference type="Pfam" id="PF00675">
    <property type="entry name" value="Peptidase_M16"/>
    <property type="match status" value="1"/>
</dbReference>
<dbReference type="OrthoDB" id="4953at2759"/>
<dbReference type="GeneID" id="25298610"/>
<dbReference type="Gene3D" id="3.30.830.10">
    <property type="entry name" value="Metalloenzyme, LuxS/M16 peptidase-like"/>
    <property type="match status" value="4"/>
</dbReference>
<dbReference type="SUPFAM" id="SSF63411">
    <property type="entry name" value="LuxS/MPP-like metallohydrolase"/>
    <property type="match status" value="4"/>
</dbReference>
<feature type="region of interest" description="Disordered" evidence="1">
    <location>
        <begin position="1016"/>
        <end position="1057"/>
    </location>
</feature>
<organism evidence="4 5">
    <name type="scientific">Rhinocladiella mackenziei CBS 650.93</name>
    <dbReference type="NCBI Taxonomy" id="1442369"/>
    <lineage>
        <taxon>Eukaryota</taxon>
        <taxon>Fungi</taxon>
        <taxon>Dikarya</taxon>
        <taxon>Ascomycota</taxon>
        <taxon>Pezizomycotina</taxon>
        <taxon>Eurotiomycetes</taxon>
        <taxon>Chaetothyriomycetidae</taxon>
        <taxon>Chaetothyriales</taxon>
        <taxon>Herpotrichiellaceae</taxon>
        <taxon>Rhinocladiella</taxon>
    </lineage>
</organism>
<dbReference type="EMBL" id="KN847483">
    <property type="protein sequence ID" value="KIX00400.1"/>
    <property type="molecule type" value="Genomic_DNA"/>
</dbReference>
<dbReference type="Pfam" id="PF05193">
    <property type="entry name" value="Peptidase_M16_C"/>
    <property type="match status" value="1"/>
</dbReference>
<evidence type="ECO:0008006" key="6">
    <source>
        <dbReference type="Google" id="ProtNLM"/>
    </source>
</evidence>
<name>A0A0D2IUK5_9EURO</name>
<feature type="compositionally biased region" description="Acidic residues" evidence="1">
    <location>
        <begin position="1022"/>
        <end position="1037"/>
    </location>
</feature>
<dbReference type="PANTHER" id="PTHR43016:SF16">
    <property type="entry name" value="METALLOPROTEASE, PUTATIVE (AFU_ORTHOLOGUE AFUA_4G07610)-RELATED"/>
    <property type="match status" value="1"/>
</dbReference>
<gene>
    <name evidence="4" type="ORF">Z518_10539</name>
</gene>
<evidence type="ECO:0000259" key="3">
    <source>
        <dbReference type="Pfam" id="PF05193"/>
    </source>
</evidence>
<keyword evidence="5" id="KW-1185">Reference proteome</keyword>
<dbReference type="RefSeq" id="XP_013267536.1">
    <property type="nucleotide sequence ID" value="XM_013412082.1"/>
</dbReference>
<dbReference type="InterPro" id="IPR011249">
    <property type="entry name" value="Metalloenz_LuxS/M16"/>
</dbReference>
<sequence length="1057" mass="118333">MGSIRTSPRFRLLQKIEPDYCPSKITQYESERTGMRVVVVDQQGPKLHGFFVLATEIHDDSGAPHTLEHLCFMGSKSYKYKGFLDKLATRAYSGTNAWTATDHTAYTLETAGWAGFAQILPVYLEHVILPTLTDAGCTTEVHHIDGHGNDAGVVYSEMQGVQNTASELIELQSKRILYPEGVGFRYETGGMMEQLRVLTADRIREFHREMYQPKNLCLALFGEVNHNELLTILDEFETSILSDIPNPNAPFKRPWIESAHAPALTKSTLMRVEFPEEDESFGEIDIRFLGPDCADSLSTAALNVALLYLAGSSAALLDNTMVEKEQLASGVFYQIDSRPRTEISFSMSSVETERLAEVEKRFFEVLREAMDAPLDMKFMKDCIDRQVRTYKFNAEGSPTAFADYIISDYLYGKRDGSTLEEVRSLRQYTQTLTTWDEENWKAFIKTYISDAPHVSILGVPSARLSEQLKSDEAKRIGEQKERLGPGGLKKMQQKLDKAKAENDREIPRELLGQFKVPSTDSIHFVNPASARSGLALEIGKPNNKYQKLVDRDAKDVPLFLDFEHIPTHFARVNLIMSTETLPDELRPLLSIYMESFFDLPIKRGSETIDFEQVVIELERDTVGYSIDSAGSLGNVEGIKVSFQVEIERYEVAIKWLTELLHNSIFDVERLKAINTRLLANVPDSKRSGDDMLIAVHLMTHLAPKSIGRARSVLVKALYLKRIKQLLEANPDQVVRRLERLRNILCRFENFRVLVITDLDKVEQPASAWKSFLAGRETKKELSPVGRRIDRLSEAGINPGKLAYVVPMPTIDSSFAYAVTRGPTSYDDPKMPAVMVAMAYMNAVEGPLWVAVRGTGLAYGTTMGYDIESGYIHLDVYRSPDAYKAFEASQKVVRGHMNGEIEFDPLMLEGAISSIVVAFATEQQTLASAAVASFVRAVMKGLPGDYMETLLKKVREIEVEDIKNALKTVVYNMFTPGKADVVVTCAPALKEVISDGLSSAGFSPEIHDLNYFQDDYGLKPINGEDDDNDDDDDDDDGGLDGSEGYEVVEGNQDDDEDE</sequence>
<dbReference type="InterPro" id="IPR007863">
    <property type="entry name" value="Peptidase_M16_C"/>
</dbReference>
<dbReference type="FunFam" id="3.30.830.10:FF:000031">
    <property type="entry name" value="Putative zinc metalloprotease"/>
    <property type="match status" value="1"/>
</dbReference>
<accession>A0A0D2IUK5</accession>
<evidence type="ECO:0000259" key="2">
    <source>
        <dbReference type="Pfam" id="PF00675"/>
    </source>
</evidence>
<dbReference type="FunFam" id="3.30.830.10:FF:000015">
    <property type="entry name" value="Putative zinc metalloprotease"/>
    <property type="match status" value="1"/>
</dbReference>